<evidence type="ECO:0008006" key="4">
    <source>
        <dbReference type="Google" id="ProtNLM"/>
    </source>
</evidence>
<reference evidence="2 3" key="1">
    <citation type="journal article" date="2024" name="Nat. Commun.">
        <title>Phylogenomics reveals the evolutionary origins of lichenization in chlorophyte algae.</title>
        <authorList>
            <person name="Puginier C."/>
            <person name="Libourel C."/>
            <person name="Otte J."/>
            <person name="Skaloud P."/>
            <person name="Haon M."/>
            <person name="Grisel S."/>
            <person name="Petersen M."/>
            <person name="Berrin J.G."/>
            <person name="Delaux P.M."/>
            <person name="Dal Grande F."/>
            <person name="Keller J."/>
        </authorList>
    </citation>
    <scope>NUCLEOTIDE SEQUENCE [LARGE SCALE GENOMIC DNA]</scope>
    <source>
        <strain evidence="2 3">SAG 216-7</strain>
    </source>
</reference>
<organism evidence="2 3">
    <name type="scientific">Coccomyxa subellipsoidea</name>
    <dbReference type="NCBI Taxonomy" id="248742"/>
    <lineage>
        <taxon>Eukaryota</taxon>
        <taxon>Viridiplantae</taxon>
        <taxon>Chlorophyta</taxon>
        <taxon>core chlorophytes</taxon>
        <taxon>Trebouxiophyceae</taxon>
        <taxon>Trebouxiophyceae incertae sedis</taxon>
        <taxon>Coccomyxaceae</taxon>
        <taxon>Coccomyxa</taxon>
    </lineage>
</organism>
<evidence type="ECO:0000313" key="2">
    <source>
        <dbReference type="EMBL" id="KAK9906795.1"/>
    </source>
</evidence>
<dbReference type="Proteomes" id="UP001491310">
    <property type="component" value="Unassembled WGS sequence"/>
</dbReference>
<dbReference type="EMBL" id="JALJOT010000010">
    <property type="protein sequence ID" value="KAK9906795.1"/>
    <property type="molecule type" value="Genomic_DNA"/>
</dbReference>
<evidence type="ECO:0000313" key="3">
    <source>
        <dbReference type="Proteomes" id="UP001491310"/>
    </source>
</evidence>
<proteinExistence type="predicted"/>
<keyword evidence="3" id="KW-1185">Reference proteome</keyword>
<name>A0ABR2YK48_9CHLO</name>
<feature type="region of interest" description="Disordered" evidence="1">
    <location>
        <begin position="1"/>
        <end position="34"/>
    </location>
</feature>
<sequence length="197" mass="20879">MRAEVRPLACTQEPLQPSKSSKANKTDPSLVPTNSEAPLLKLQCACLFVTAESDPLCPLAALAEAQQRMQSTDVRNITIQGVDQNFAPLPQGGEPADETLSQLSGAVLEFVRVLNTEAQAALPPDPPPAEDPMEPNGPGTEDVGLQTASGQQPDHTAEPEPVAMDQKGLEMGLVEQSAPLVEEQPALDVPDAMQLEQ</sequence>
<protein>
    <recommendedName>
        <fullName evidence="4">Alpha/beta hydrolase fold-3 domain-containing protein</fullName>
    </recommendedName>
</protein>
<evidence type="ECO:0000256" key="1">
    <source>
        <dbReference type="SAM" id="MobiDB-lite"/>
    </source>
</evidence>
<feature type="compositionally biased region" description="Polar residues" evidence="1">
    <location>
        <begin position="13"/>
        <end position="34"/>
    </location>
</feature>
<feature type="region of interest" description="Disordered" evidence="1">
    <location>
        <begin position="120"/>
        <end position="197"/>
    </location>
</feature>
<comment type="caution">
    <text evidence="2">The sequence shown here is derived from an EMBL/GenBank/DDBJ whole genome shotgun (WGS) entry which is preliminary data.</text>
</comment>
<gene>
    <name evidence="2" type="ORF">WJX75_008179</name>
</gene>
<accession>A0ABR2YK48</accession>